<dbReference type="FunFam" id="3.40.50.300:FF:001661">
    <property type="entry name" value="RAD17 checkpoint clamp loader component"/>
    <property type="match status" value="1"/>
</dbReference>
<dbReference type="Gene3D" id="1.10.8.60">
    <property type="match status" value="1"/>
</dbReference>
<evidence type="ECO:0000256" key="6">
    <source>
        <dbReference type="ARBA" id="ARBA00023242"/>
    </source>
</evidence>
<keyword evidence="3" id="KW-0547">Nucleotide-binding</keyword>
<comment type="subcellular location">
    <subcellularLocation>
        <location evidence="1">Nucleus</location>
    </subcellularLocation>
</comment>
<dbReference type="GO" id="GO:0006281">
    <property type="term" value="P:DNA repair"/>
    <property type="evidence" value="ECO:0007669"/>
    <property type="project" value="InterPro"/>
</dbReference>
<evidence type="ECO:0008006" key="11">
    <source>
        <dbReference type="Google" id="ProtNLM"/>
    </source>
</evidence>
<keyword evidence="7" id="KW-0131">Cell cycle</keyword>
<dbReference type="AlphaFoldDB" id="A0AAN8UYV7"/>
<evidence type="ECO:0000256" key="7">
    <source>
        <dbReference type="ARBA" id="ARBA00023306"/>
    </source>
</evidence>
<feature type="region of interest" description="Disordered" evidence="8">
    <location>
        <begin position="570"/>
        <end position="601"/>
    </location>
</feature>
<keyword evidence="5" id="KW-0067">ATP-binding</keyword>
<dbReference type="Proteomes" id="UP001370490">
    <property type="component" value="Unassembled WGS sequence"/>
</dbReference>
<evidence type="ECO:0000256" key="2">
    <source>
        <dbReference type="ARBA" id="ARBA00006168"/>
    </source>
</evidence>
<accession>A0AAN8UYV7</accession>
<dbReference type="GO" id="GO:0005524">
    <property type="term" value="F:ATP binding"/>
    <property type="evidence" value="ECO:0007669"/>
    <property type="project" value="UniProtKB-KW"/>
</dbReference>
<evidence type="ECO:0000256" key="1">
    <source>
        <dbReference type="ARBA" id="ARBA00004123"/>
    </source>
</evidence>
<evidence type="ECO:0000256" key="4">
    <source>
        <dbReference type="ARBA" id="ARBA00022763"/>
    </source>
</evidence>
<evidence type="ECO:0000313" key="9">
    <source>
        <dbReference type="EMBL" id="KAK6924520.1"/>
    </source>
</evidence>
<dbReference type="PANTHER" id="PTHR12172:SF0">
    <property type="entry name" value="CELL CYCLE CHECKPOINT PROTEIN RAD17"/>
    <property type="match status" value="1"/>
</dbReference>
<dbReference type="EMBL" id="JBAMMX010000017">
    <property type="protein sequence ID" value="KAK6924520.1"/>
    <property type="molecule type" value="Genomic_DNA"/>
</dbReference>
<keyword evidence="10" id="KW-1185">Reference proteome</keyword>
<comment type="caution">
    <text evidence="9">The sequence shown here is derived from an EMBL/GenBank/DDBJ whole genome shotgun (WGS) entry which is preliminary data.</text>
</comment>
<dbReference type="SUPFAM" id="SSF52540">
    <property type="entry name" value="P-loop containing nucleoside triphosphate hydrolases"/>
    <property type="match status" value="1"/>
</dbReference>
<protein>
    <recommendedName>
        <fullName evidence="11">Cell cycle checkpoint protein RAD17</fullName>
    </recommendedName>
</protein>
<dbReference type="InterPro" id="IPR027417">
    <property type="entry name" value="P-loop_NTPase"/>
</dbReference>
<dbReference type="Gene3D" id="3.40.50.300">
    <property type="entry name" value="P-loop containing nucleotide triphosphate hydrolases"/>
    <property type="match status" value="1"/>
</dbReference>
<keyword evidence="4" id="KW-0227">DNA damage</keyword>
<dbReference type="CDD" id="cd18140">
    <property type="entry name" value="HLD_clamp_RFC"/>
    <property type="match status" value="1"/>
</dbReference>
<dbReference type="InterPro" id="IPR047854">
    <property type="entry name" value="RFC_lid"/>
</dbReference>
<feature type="compositionally biased region" description="Polar residues" evidence="8">
    <location>
        <begin position="22"/>
        <end position="35"/>
    </location>
</feature>
<dbReference type="Pfam" id="PF03215">
    <property type="entry name" value="Rad17"/>
    <property type="match status" value="1"/>
</dbReference>
<reference evidence="9 10" key="1">
    <citation type="submission" date="2023-12" db="EMBL/GenBank/DDBJ databases">
        <title>A high-quality genome assembly for Dillenia turbinata (Dilleniales).</title>
        <authorList>
            <person name="Chanderbali A."/>
        </authorList>
    </citation>
    <scope>NUCLEOTIDE SEQUENCE [LARGE SCALE GENOMIC DNA]</scope>
    <source>
        <strain evidence="9">LSX21</strain>
        <tissue evidence="9">Leaf</tissue>
    </source>
</reference>
<dbReference type="GO" id="GO:0005634">
    <property type="term" value="C:nucleus"/>
    <property type="evidence" value="ECO:0007669"/>
    <property type="project" value="UniProtKB-SubCell"/>
</dbReference>
<evidence type="ECO:0000256" key="5">
    <source>
        <dbReference type="ARBA" id="ARBA00022840"/>
    </source>
</evidence>
<evidence type="ECO:0000256" key="8">
    <source>
        <dbReference type="SAM" id="MobiDB-lite"/>
    </source>
</evidence>
<dbReference type="InterPro" id="IPR004582">
    <property type="entry name" value="Checkpoint_prot_Rad17_Rad24"/>
</dbReference>
<gene>
    <name evidence="9" type="ORF">RJ641_010720</name>
</gene>
<name>A0AAN8UYV7_9MAGN</name>
<sequence length="601" mass="67500">MGKRDAVVVLSSDEEEEDWKPNKNSRSKLSSSVPQANPEVAKKKKKARFSSSVPRSRSSRVDQFEHLGDEFDEALRAFNGSIGYVKNQRKELWVDKYKPQSLEELAVHKKKVEEVKMWFEQRLRTPKEEFDSYVLVISGPAGVGKSATVHMIASHLGAGLCEWKTPIPTLWQEHVHNSSSGIRYTSKLDEFENFVERTRKYISLSGESKSSIILLIDDLPVSNGKFAYGRLQNCLRVLVQSTRTPTAILVTEYGNTETADRTARSIEELVLSLESAGACKVLFNPVTLNSIKRTLSRICRLEQCNVTAGEIDLIAKASGGDIRHAITSLQYYTLKPETSFSSPSSNGALACFEEKTVDLNSLDVEASLPFGRDETLSLFHALGKFLHNKRDTENAVTSDHDRFHLREKFRRLPLKMEAPEKVLSQAHGQARPVVDFLHENVLDFIRDENIDDAWTVASYLSEADFLLASSRGTITRSYEAESVLQSTAVSVAVRGVLFGNSNPLSSRWHAIRRPKIWQVEQSSVCNKFEMMKQRFTAYDGLSSSNLSHVAMEHRHVLKWLGSRPYGNGVLTQGNDTEGNKVDGMTSEGQQCEASEDEIEDW</sequence>
<comment type="similarity">
    <text evidence="2">Belongs to the rad17/RAD24 family.</text>
</comment>
<proteinExistence type="inferred from homology"/>
<dbReference type="GO" id="GO:0033314">
    <property type="term" value="P:mitotic DNA replication checkpoint signaling"/>
    <property type="evidence" value="ECO:0007669"/>
    <property type="project" value="TreeGrafter"/>
</dbReference>
<dbReference type="GO" id="GO:0000077">
    <property type="term" value="P:DNA damage checkpoint signaling"/>
    <property type="evidence" value="ECO:0007669"/>
    <property type="project" value="TreeGrafter"/>
</dbReference>
<evidence type="ECO:0000313" key="10">
    <source>
        <dbReference type="Proteomes" id="UP001370490"/>
    </source>
</evidence>
<evidence type="ECO:0000256" key="3">
    <source>
        <dbReference type="ARBA" id="ARBA00022741"/>
    </source>
</evidence>
<dbReference type="GO" id="GO:0003689">
    <property type="term" value="F:DNA clamp loader activity"/>
    <property type="evidence" value="ECO:0007669"/>
    <property type="project" value="TreeGrafter"/>
</dbReference>
<dbReference type="GO" id="GO:0003682">
    <property type="term" value="F:chromatin binding"/>
    <property type="evidence" value="ECO:0007669"/>
    <property type="project" value="TreeGrafter"/>
</dbReference>
<dbReference type="PANTHER" id="PTHR12172">
    <property type="entry name" value="CELL CYCLE CHECKPOINT PROTEIN RAD17"/>
    <property type="match status" value="1"/>
</dbReference>
<organism evidence="9 10">
    <name type="scientific">Dillenia turbinata</name>
    <dbReference type="NCBI Taxonomy" id="194707"/>
    <lineage>
        <taxon>Eukaryota</taxon>
        <taxon>Viridiplantae</taxon>
        <taxon>Streptophyta</taxon>
        <taxon>Embryophyta</taxon>
        <taxon>Tracheophyta</taxon>
        <taxon>Spermatophyta</taxon>
        <taxon>Magnoliopsida</taxon>
        <taxon>eudicotyledons</taxon>
        <taxon>Gunneridae</taxon>
        <taxon>Pentapetalae</taxon>
        <taxon>Dilleniales</taxon>
        <taxon>Dilleniaceae</taxon>
        <taxon>Dillenia</taxon>
    </lineage>
</organism>
<keyword evidence="6" id="KW-0539">Nucleus</keyword>
<feature type="region of interest" description="Disordered" evidence="8">
    <location>
        <begin position="1"/>
        <end position="55"/>
    </location>
</feature>